<evidence type="ECO:0000313" key="6">
    <source>
        <dbReference type="EMBL" id="KMO31132.1"/>
    </source>
</evidence>
<name>A0A0J6SBJ4_9HYPH</name>
<feature type="region of interest" description="Disordered" evidence="4">
    <location>
        <begin position="143"/>
        <end position="172"/>
    </location>
</feature>
<organism evidence="6 7">
    <name type="scientific">Methylobacterium variabile</name>
    <dbReference type="NCBI Taxonomy" id="298794"/>
    <lineage>
        <taxon>Bacteria</taxon>
        <taxon>Pseudomonadati</taxon>
        <taxon>Pseudomonadota</taxon>
        <taxon>Alphaproteobacteria</taxon>
        <taxon>Hyphomicrobiales</taxon>
        <taxon>Methylobacteriaceae</taxon>
        <taxon>Methylobacterium</taxon>
    </lineage>
</organism>
<comment type="caution">
    <text evidence="6">The sequence shown here is derived from an EMBL/GenBank/DDBJ whole genome shotgun (WGS) entry which is preliminary data.</text>
</comment>
<proteinExistence type="predicted"/>
<evidence type="ECO:0000313" key="7">
    <source>
        <dbReference type="Proteomes" id="UP000035955"/>
    </source>
</evidence>
<accession>A0A0J6SBJ4</accession>
<dbReference type="Pfam" id="PF12802">
    <property type="entry name" value="MarR_2"/>
    <property type="match status" value="1"/>
</dbReference>
<keyword evidence="3" id="KW-0804">Transcription</keyword>
<protein>
    <submittedName>
        <fullName evidence="6">MarR family transcriptional regulator</fullName>
    </submittedName>
</protein>
<dbReference type="SUPFAM" id="SSF46785">
    <property type="entry name" value="Winged helix' DNA-binding domain"/>
    <property type="match status" value="1"/>
</dbReference>
<dbReference type="PANTHER" id="PTHR33164:SF64">
    <property type="entry name" value="TRANSCRIPTIONAL REGULATOR SLYA"/>
    <property type="match status" value="1"/>
</dbReference>
<evidence type="ECO:0000256" key="3">
    <source>
        <dbReference type="ARBA" id="ARBA00023163"/>
    </source>
</evidence>
<dbReference type="SMART" id="SM00347">
    <property type="entry name" value="HTH_MARR"/>
    <property type="match status" value="1"/>
</dbReference>
<dbReference type="InterPro" id="IPR039422">
    <property type="entry name" value="MarR/SlyA-like"/>
</dbReference>
<dbReference type="InterPro" id="IPR036390">
    <property type="entry name" value="WH_DNA-bd_sf"/>
</dbReference>
<dbReference type="PANTHER" id="PTHR33164">
    <property type="entry name" value="TRANSCRIPTIONAL REGULATOR, MARR FAMILY"/>
    <property type="match status" value="1"/>
</dbReference>
<keyword evidence="7" id="KW-1185">Reference proteome</keyword>
<dbReference type="RefSeq" id="WP_048447301.1">
    <property type="nucleotide sequence ID" value="NZ_LABY01000208.1"/>
</dbReference>
<gene>
    <name evidence="6" type="ORF">VQ02_26870</name>
</gene>
<feature type="domain" description="HTH marR-type" evidence="5">
    <location>
        <begin position="6"/>
        <end position="139"/>
    </location>
</feature>
<dbReference type="GO" id="GO:0003700">
    <property type="term" value="F:DNA-binding transcription factor activity"/>
    <property type="evidence" value="ECO:0007669"/>
    <property type="project" value="InterPro"/>
</dbReference>
<keyword evidence="2" id="KW-0238">DNA-binding</keyword>
<dbReference type="PROSITE" id="PS50995">
    <property type="entry name" value="HTH_MARR_2"/>
    <property type="match status" value="1"/>
</dbReference>
<dbReference type="InterPro" id="IPR036388">
    <property type="entry name" value="WH-like_DNA-bd_sf"/>
</dbReference>
<evidence type="ECO:0000256" key="2">
    <source>
        <dbReference type="ARBA" id="ARBA00023125"/>
    </source>
</evidence>
<sequence>MRRDLLQSLTLTLLQAGRVWRRAADEVVTAYGLTEATALPLLLIGRLGGDPRQTVLAEALGVEGPSLVRLLDQLCDAGLVIRREDPTDRRAKVLHLTAEGRARAAAIEARFDTLRDAVFASVDDGDLRATLRVLRALQADGGEAGARGASSKETSLTADAAPALRLDAGARS</sequence>
<evidence type="ECO:0000259" key="5">
    <source>
        <dbReference type="PROSITE" id="PS50995"/>
    </source>
</evidence>
<reference evidence="6 7" key="1">
    <citation type="submission" date="2015-03" db="EMBL/GenBank/DDBJ databases">
        <title>Genome sequencing of Methylobacterium variabile DSM 16961.</title>
        <authorList>
            <person name="Chaudhry V."/>
            <person name="Patil P.B."/>
        </authorList>
    </citation>
    <scope>NUCLEOTIDE SEQUENCE [LARGE SCALE GENOMIC DNA]</scope>
    <source>
        <strain evidence="6 7">DSM 16961</strain>
    </source>
</reference>
<dbReference type="GO" id="GO:0003677">
    <property type="term" value="F:DNA binding"/>
    <property type="evidence" value="ECO:0007669"/>
    <property type="project" value="UniProtKB-KW"/>
</dbReference>
<dbReference type="PATRIC" id="fig|298794.3.peg.3168"/>
<dbReference type="GO" id="GO:0006950">
    <property type="term" value="P:response to stress"/>
    <property type="evidence" value="ECO:0007669"/>
    <property type="project" value="TreeGrafter"/>
</dbReference>
<dbReference type="Gene3D" id="1.10.10.10">
    <property type="entry name" value="Winged helix-like DNA-binding domain superfamily/Winged helix DNA-binding domain"/>
    <property type="match status" value="1"/>
</dbReference>
<dbReference type="InterPro" id="IPR000835">
    <property type="entry name" value="HTH_MarR-typ"/>
</dbReference>
<evidence type="ECO:0000256" key="4">
    <source>
        <dbReference type="SAM" id="MobiDB-lite"/>
    </source>
</evidence>
<dbReference type="Proteomes" id="UP000035955">
    <property type="component" value="Unassembled WGS sequence"/>
</dbReference>
<dbReference type="PRINTS" id="PR00598">
    <property type="entry name" value="HTHMARR"/>
</dbReference>
<dbReference type="AlphaFoldDB" id="A0A0J6SBJ4"/>
<evidence type="ECO:0000256" key="1">
    <source>
        <dbReference type="ARBA" id="ARBA00023015"/>
    </source>
</evidence>
<dbReference type="OrthoDB" id="7427954at2"/>
<keyword evidence="1" id="KW-0805">Transcription regulation</keyword>
<dbReference type="EMBL" id="LABY01000208">
    <property type="protein sequence ID" value="KMO31132.1"/>
    <property type="molecule type" value="Genomic_DNA"/>
</dbReference>